<keyword evidence="5" id="KW-1185">Reference proteome</keyword>
<dbReference type="CDD" id="cd01836">
    <property type="entry name" value="FeeA_FeeB_like"/>
    <property type="match status" value="1"/>
</dbReference>
<dbReference type="InterPro" id="IPR051532">
    <property type="entry name" value="Ester_Hydrolysis_Enzymes"/>
</dbReference>
<dbReference type="PANTHER" id="PTHR30383">
    <property type="entry name" value="THIOESTERASE 1/PROTEASE 1/LYSOPHOSPHOLIPASE L1"/>
    <property type="match status" value="1"/>
</dbReference>
<dbReference type="PANTHER" id="PTHR30383:SF5">
    <property type="entry name" value="SGNH HYDROLASE-TYPE ESTERASE DOMAIN-CONTAINING PROTEIN"/>
    <property type="match status" value="1"/>
</dbReference>
<keyword evidence="4" id="KW-0378">Hydrolase</keyword>
<organism evidence="4 5">
    <name type="scientific">Spongisporangium articulatum</name>
    <dbReference type="NCBI Taxonomy" id="3362603"/>
    <lineage>
        <taxon>Bacteria</taxon>
        <taxon>Bacillati</taxon>
        <taxon>Actinomycetota</taxon>
        <taxon>Actinomycetes</taxon>
        <taxon>Kineosporiales</taxon>
        <taxon>Kineosporiaceae</taxon>
        <taxon>Spongisporangium</taxon>
    </lineage>
</organism>
<evidence type="ECO:0000313" key="4">
    <source>
        <dbReference type="EMBL" id="MFI7588646.1"/>
    </source>
</evidence>
<proteinExistence type="predicted"/>
<protein>
    <submittedName>
        <fullName evidence="4">SGNH/GDSL hydrolase family protein</fullName>
    </submittedName>
</protein>
<dbReference type="EMBL" id="JBITLV010000005">
    <property type="protein sequence ID" value="MFI7588646.1"/>
    <property type="molecule type" value="Genomic_DNA"/>
</dbReference>
<dbReference type="Pfam" id="PF13472">
    <property type="entry name" value="Lipase_GDSL_2"/>
    <property type="match status" value="1"/>
</dbReference>
<dbReference type="InterPro" id="IPR036514">
    <property type="entry name" value="SGNH_hydro_sf"/>
</dbReference>
<feature type="transmembrane region" description="Helical" evidence="2">
    <location>
        <begin position="12"/>
        <end position="33"/>
    </location>
</feature>
<feature type="domain" description="SGNH hydrolase-type esterase" evidence="3">
    <location>
        <begin position="71"/>
        <end position="249"/>
    </location>
</feature>
<sequence>MSREGRARRVAAAAVYGGSGLGMLGAAMVGLIAGEIKLARRWIGQPFGTAGPGADGVYGAGRGEPLVLAMLGDSTSVGLGANLPGETPGAVMATGLAALSGRSVVLREAGRVGGRSEELAGQVERLLTEGPKPTVAVIMIGANDVTRRTRPSVAVRWLEGAVRRLVEEGVEVVVGTCPDLGTIEPIAYPLRYLARRWSRQLAAAQTIAAVEAGGRTVSLGDLLGPQFSAHPKELFSSDRFHPSAAGYARAAAAMLPAVASATGYWPTDDRRPDTRAGDRIDDIATAAVHAVDTAGTEVTGAEVSGSDRGPQGRWVLLRRRRQPVAQPGPAPAVRPVEEAAASPQARPTVSTTTPRSAAETG</sequence>
<dbReference type="Proteomes" id="UP001612915">
    <property type="component" value="Unassembled WGS sequence"/>
</dbReference>
<feature type="compositionally biased region" description="Low complexity" evidence="1">
    <location>
        <begin position="333"/>
        <end position="343"/>
    </location>
</feature>
<name>A0ABW8AQM5_9ACTN</name>
<dbReference type="Gene3D" id="3.40.50.1110">
    <property type="entry name" value="SGNH hydrolase"/>
    <property type="match status" value="1"/>
</dbReference>
<evidence type="ECO:0000256" key="2">
    <source>
        <dbReference type="SAM" id="Phobius"/>
    </source>
</evidence>
<keyword evidence="2" id="KW-0472">Membrane</keyword>
<evidence type="ECO:0000313" key="5">
    <source>
        <dbReference type="Proteomes" id="UP001612915"/>
    </source>
</evidence>
<dbReference type="RefSeq" id="WP_398282552.1">
    <property type="nucleotide sequence ID" value="NZ_JBITLV010000005.1"/>
</dbReference>
<dbReference type="InterPro" id="IPR013830">
    <property type="entry name" value="SGNH_hydro"/>
</dbReference>
<reference evidence="4 5" key="1">
    <citation type="submission" date="2024-10" db="EMBL/GenBank/DDBJ databases">
        <title>The Natural Products Discovery Center: Release of the First 8490 Sequenced Strains for Exploring Actinobacteria Biosynthetic Diversity.</title>
        <authorList>
            <person name="Kalkreuter E."/>
            <person name="Kautsar S.A."/>
            <person name="Yang D."/>
            <person name="Bader C.D."/>
            <person name="Teijaro C.N."/>
            <person name="Fluegel L."/>
            <person name="Davis C.M."/>
            <person name="Simpson J.R."/>
            <person name="Lauterbach L."/>
            <person name="Steele A.D."/>
            <person name="Gui C."/>
            <person name="Meng S."/>
            <person name="Li G."/>
            <person name="Viehrig K."/>
            <person name="Ye F."/>
            <person name="Su P."/>
            <person name="Kiefer A.F."/>
            <person name="Nichols A."/>
            <person name="Cepeda A.J."/>
            <person name="Yan W."/>
            <person name="Fan B."/>
            <person name="Jiang Y."/>
            <person name="Adhikari A."/>
            <person name="Zheng C.-J."/>
            <person name="Schuster L."/>
            <person name="Cowan T.M."/>
            <person name="Smanski M.J."/>
            <person name="Chevrette M.G."/>
            <person name="De Carvalho L.P.S."/>
            <person name="Shen B."/>
        </authorList>
    </citation>
    <scope>NUCLEOTIDE SEQUENCE [LARGE SCALE GENOMIC DNA]</scope>
    <source>
        <strain evidence="4 5">NPDC049639</strain>
    </source>
</reference>
<accession>A0ABW8AQM5</accession>
<keyword evidence="2" id="KW-1133">Transmembrane helix</keyword>
<feature type="region of interest" description="Disordered" evidence="1">
    <location>
        <begin position="319"/>
        <end position="361"/>
    </location>
</feature>
<keyword evidence="2" id="KW-0812">Transmembrane</keyword>
<comment type="caution">
    <text evidence="4">The sequence shown here is derived from an EMBL/GenBank/DDBJ whole genome shotgun (WGS) entry which is preliminary data.</text>
</comment>
<evidence type="ECO:0000259" key="3">
    <source>
        <dbReference type="Pfam" id="PF13472"/>
    </source>
</evidence>
<dbReference type="GO" id="GO:0016787">
    <property type="term" value="F:hydrolase activity"/>
    <property type="evidence" value="ECO:0007669"/>
    <property type="project" value="UniProtKB-KW"/>
</dbReference>
<evidence type="ECO:0000256" key="1">
    <source>
        <dbReference type="SAM" id="MobiDB-lite"/>
    </source>
</evidence>
<dbReference type="SUPFAM" id="SSF52266">
    <property type="entry name" value="SGNH hydrolase"/>
    <property type="match status" value="1"/>
</dbReference>
<feature type="compositionally biased region" description="Polar residues" evidence="1">
    <location>
        <begin position="345"/>
        <end position="355"/>
    </location>
</feature>
<gene>
    <name evidence="4" type="ORF">ACIB24_16365</name>
</gene>